<name>A0A1I2GKB7_9BACT</name>
<reference evidence="4" key="1">
    <citation type="submission" date="2016-10" db="EMBL/GenBank/DDBJ databases">
        <authorList>
            <person name="Varghese N."/>
            <person name="Submissions S."/>
        </authorList>
    </citation>
    <scope>NUCLEOTIDE SEQUENCE [LARGE SCALE GENOMIC DNA]</scope>
    <source>
        <strain evidence="4">ATCC 25963</strain>
    </source>
</reference>
<feature type="region of interest" description="Disordered" evidence="1">
    <location>
        <begin position="20"/>
        <end position="85"/>
    </location>
</feature>
<sequence>MTTYRITASIALAFALACGAEKGDSDSTTGESPGTDGSASSEGESGSSTSGKASEPTSSGGPLTTTGGNSEETATSDDTITAGETPPAGPCEAFCEHSIACEQGEPTPLEVCLSTCAEELDAVEGECHAASVAALACLTGLTCEQLESVDEGDPGPCEAALALQEECFAGCSFGGGGDIEGTFCEWILDCPLEPNLKMVCDAESCQCFEDDQPVGECEAEGICLSIDMLAAKANACCGIPEMG</sequence>
<feature type="chain" id="PRO_5011532298" evidence="2">
    <location>
        <begin position="20"/>
        <end position="243"/>
    </location>
</feature>
<dbReference type="STRING" id="54.SAMN02745121_07327"/>
<evidence type="ECO:0000256" key="1">
    <source>
        <dbReference type="SAM" id="MobiDB-lite"/>
    </source>
</evidence>
<accession>A0A1I2GKB7</accession>
<gene>
    <name evidence="3" type="ORF">SAMN02745121_07327</name>
</gene>
<organism evidence="3 4">
    <name type="scientific">Nannocystis exedens</name>
    <dbReference type="NCBI Taxonomy" id="54"/>
    <lineage>
        <taxon>Bacteria</taxon>
        <taxon>Pseudomonadati</taxon>
        <taxon>Myxococcota</taxon>
        <taxon>Polyangia</taxon>
        <taxon>Nannocystales</taxon>
        <taxon>Nannocystaceae</taxon>
        <taxon>Nannocystis</taxon>
    </lineage>
</organism>
<feature type="signal peptide" evidence="2">
    <location>
        <begin position="1"/>
        <end position="19"/>
    </location>
</feature>
<feature type="compositionally biased region" description="Low complexity" evidence="1">
    <location>
        <begin position="34"/>
        <end position="70"/>
    </location>
</feature>
<proteinExistence type="predicted"/>
<protein>
    <submittedName>
        <fullName evidence="3">Uncharacterized protein</fullName>
    </submittedName>
</protein>
<evidence type="ECO:0000256" key="2">
    <source>
        <dbReference type="SAM" id="SignalP"/>
    </source>
</evidence>
<keyword evidence="2" id="KW-0732">Signal</keyword>
<evidence type="ECO:0000313" key="3">
    <source>
        <dbReference type="EMBL" id="SFF17410.1"/>
    </source>
</evidence>
<dbReference type="PROSITE" id="PS51257">
    <property type="entry name" value="PROKAR_LIPOPROTEIN"/>
    <property type="match status" value="1"/>
</dbReference>
<keyword evidence="4" id="KW-1185">Reference proteome</keyword>
<dbReference type="EMBL" id="FOMX01000033">
    <property type="protein sequence ID" value="SFF17410.1"/>
    <property type="molecule type" value="Genomic_DNA"/>
</dbReference>
<evidence type="ECO:0000313" key="4">
    <source>
        <dbReference type="Proteomes" id="UP000199400"/>
    </source>
</evidence>
<dbReference type="RefSeq" id="WP_096331423.1">
    <property type="nucleotide sequence ID" value="NZ_FOMX01000033.1"/>
</dbReference>
<dbReference type="AlphaFoldDB" id="A0A1I2GKB7"/>
<dbReference type="Proteomes" id="UP000199400">
    <property type="component" value="Unassembled WGS sequence"/>
</dbReference>